<organism evidence="1 2">
    <name type="scientific">Hymenobacter chitinivorans DSM 11115</name>
    <dbReference type="NCBI Taxonomy" id="1121954"/>
    <lineage>
        <taxon>Bacteria</taxon>
        <taxon>Pseudomonadati</taxon>
        <taxon>Bacteroidota</taxon>
        <taxon>Cytophagia</taxon>
        <taxon>Cytophagales</taxon>
        <taxon>Hymenobacteraceae</taxon>
        <taxon>Hymenobacter</taxon>
    </lineage>
</organism>
<accession>A0A2M9AQU0</accession>
<dbReference type="AlphaFoldDB" id="A0A2M9AQU0"/>
<dbReference type="OrthoDB" id="1442221at2"/>
<gene>
    <name evidence="1" type="ORF">CLV45_4753</name>
</gene>
<name>A0A2M9AQU0_9BACT</name>
<comment type="caution">
    <text evidence="1">The sequence shown here is derived from an EMBL/GenBank/DDBJ whole genome shotgun (WGS) entry which is preliminary data.</text>
</comment>
<dbReference type="SUPFAM" id="SSF69318">
    <property type="entry name" value="Integrin alpha N-terminal domain"/>
    <property type="match status" value="1"/>
</dbReference>
<evidence type="ECO:0008006" key="3">
    <source>
        <dbReference type="Google" id="ProtNLM"/>
    </source>
</evidence>
<evidence type="ECO:0000313" key="1">
    <source>
        <dbReference type="EMBL" id="PJJ48060.1"/>
    </source>
</evidence>
<proteinExistence type="predicted"/>
<dbReference type="EMBL" id="PGFA01000005">
    <property type="protein sequence ID" value="PJJ48060.1"/>
    <property type="molecule type" value="Genomic_DNA"/>
</dbReference>
<protein>
    <recommendedName>
        <fullName evidence="3">VCBS repeat protein</fullName>
    </recommendedName>
</protein>
<keyword evidence="2" id="KW-1185">Reference proteome</keyword>
<dbReference type="Proteomes" id="UP000228535">
    <property type="component" value="Unassembled WGS sequence"/>
</dbReference>
<dbReference type="RefSeq" id="WP_157807762.1">
    <property type="nucleotide sequence ID" value="NZ_PGFA01000005.1"/>
</dbReference>
<sequence>MLSFLFALSLHTLAAPPELPQWARQHWQTAGLDKAYSRTTYVQPGFLVADFNGDGKQDVAVLVVKKQNHSRGIVILHQGTPQPYVLGTGSNLSKDMLQGDFEWATYWHLYRKPTTFEVTFDKSGDIAGDRTVRLRHPTIELGQEESGGGMIYWNGQKYIWLHQTC</sequence>
<reference evidence="1 2" key="1">
    <citation type="submission" date="2017-11" db="EMBL/GenBank/DDBJ databases">
        <title>Genomic Encyclopedia of Archaeal and Bacterial Type Strains, Phase II (KMG-II): From Individual Species to Whole Genera.</title>
        <authorList>
            <person name="Goeker M."/>
        </authorList>
    </citation>
    <scope>NUCLEOTIDE SEQUENCE [LARGE SCALE GENOMIC DNA]</scope>
    <source>
        <strain evidence="1 2">DSM 11115</strain>
    </source>
</reference>
<evidence type="ECO:0000313" key="2">
    <source>
        <dbReference type="Proteomes" id="UP000228535"/>
    </source>
</evidence>
<dbReference type="InterPro" id="IPR028994">
    <property type="entry name" value="Integrin_alpha_N"/>
</dbReference>